<name>A0A1M4TB15_9BACT</name>
<organism evidence="1 2">
    <name type="scientific">Desulfacinum infernum DSM 9756</name>
    <dbReference type="NCBI Taxonomy" id="1121391"/>
    <lineage>
        <taxon>Bacteria</taxon>
        <taxon>Pseudomonadati</taxon>
        <taxon>Thermodesulfobacteriota</taxon>
        <taxon>Syntrophobacteria</taxon>
        <taxon>Syntrophobacterales</taxon>
        <taxon>Syntrophobacteraceae</taxon>
        <taxon>Desulfacinum</taxon>
    </lineage>
</organism>
<sequence>MKFWRPVKRESGLSPGWVTQTLQGILIPNFALYIKRGAILQAALAYVEELRDHHVPMLIAKDLHELRLAHKTKNMTLSAEMKLRAAPFPTESRLSHYRLTIPKWMTKTGGPGSTSIRVRMAG</sequence>
<reference evidence="2" key="1">
    <citation type="submission" date="2016-11" db="EMBL/GenBank/DDBJ databases">
        <authorList>
            <person name="Varghese N."/>
            <person name="Submissions S."/>
        </authorList>
    </citation>
    <scope>NUCLEOTIDE SEQUENCE [LARGE SCALE GENOMIC DNA]</scope>
    <source>
        <strain evidence="2">DSM 9756</strain>
    </source>
</reference>
<dbReference type="SUPFAM" id="SSF46977">
    <property type="entry name" value="Succinate dehydrogenase/fumarate reductase flavoprotein C-terminal domain"/>
    <property type="match status" value="1"/>
</dbReference>
<protein>
    <submittedName>
        <fullName evidence="1">Uncharacterized protein</fullName>
    </submittedName>
</protein>
<dbReference type="EMBL" id="FQVB01000004">
    <property type="protein sequence ID" value="SHE41686.1"/>
    <property type="molecule type" value="Genomic_DNA"/>
</dbReference>
<dbReference type="Proteomes" id="UP000184076">
    <property type="component" value="Unassembled WGS sequence"/>
</dbReference>
<evidence type="ECO:0000313" key="1">
    <source>
        <dbReference type="EMBL" id="SHE41686.1"/>
    </source>
</evidence>
<dbReference type="AlphaFoldDB" id="A0A1M4TB15"/>
<keyword evidence="2" id="KW-1185">Reference proteome</keyword>
<dbReference type="InterPro" id="IPR037099">
    <property type="entry name" value="Fum_R/Succ_DH_flav-like_C_sf"/>
</dbReference>
<dbReference type="GO" id="GO:0016491">
    <property type="term" value="F:oxidoreductase activity"/>
    <property type="evidence" value="ECO:0007669"/>
    <property type="project" value="InterPro"/>
</dbReference>
<dbReference type="STRING" id="1121391.SAMN02745206_00242"/>
<dbReference type="Gene3D" id="1.20.58.100">
    <property type="entry name" value="Fumarate reductase/succinate dehydrogenase flavoprotein-like, C-terminal domain"/>
    <property type="match status" value="1"/>
</dbReference>
<accession>A0A1M4TB15</accession>
<evidence type="ECO:0000313" key="2">
    <source>
        <dbReference type="Proteomes" id="UP000184076"/>
    </source>
</evidence>
<gene>
    <name evidence="1" type="ORF">SAMN02745206_00242</name>
</gene>
<dbReference type="RefSeq" id="WP_073036184.1">
    <property type="nucleotide sequence ID" value="NZ_FQVB01000004.1"/>
</dbReference>
<proteinExistence type="predicted"/>